<name>A0ACC3AWG7_9EURO</name>
<protein>
    <submittedName>
        <fullName evidence="1">Uncharacterized protein</fullName>
    </submittedName>
</protein>
<evidence type="ECO:0000313" key="1">
    <source>
        <dbReference type="EMBL" id="KAK1142017.1"/>
    </source>
</evidence>
<comment type="caution">
    <text evidence="1">The sequence shown here is derived from an EMBL/GenBank/DDBJ whole genome shotgun (WGS) entry which is preliminary data.</text>
</comment>
<accession>A0ACC3AWG7</accession>
<organism evidence="1 2">
    <name type="scientific">Aspergillus melleus</name>
    <dbReference type="NCBI Taxonomy" id="138277"/>
    <lineage>
        <taxon>Eukaryota</taxon>
        <taxon>Fungi</taxon>
        <taxon>Dikarya</taxon>
        <taxon>Ascomycota</taxon>
        <taxon>Pezizomycotina</taxon>
        <taxon>Eurotiomycetes</taxon>
        <taxon>Eurotiomycetidae</taxon>
        <taxon>Eurotiales</taxon>
        <taxon>Aspergillaceae</taxon>
        <taxon>Aspergillus</taxon>
        <taxon>Aspergillus subgen. Circumdati</taxon>
    </lineage>
</organism>
<dbReference type="EMBL" id="JAOPJF010000055">
    <property type="protein sequence ID" value="KAK1142017.1"/>
    <property type="molecule type" value="Genomic_DNA"/>
</dbReference>
<sequence length="92" mass="10136">MQLIRLLSAAIALLALGAAADNKSTLYNDAEYKGNSKKISPDKCIEIKGDLSTDCKRRPLCTLFGNTDDLINDDNPCLRQVAKRVKSVECYD</sequence>
<evidence type="ECO:0000313" key="2">
    <source>
        <dbReference type="Proteomes" id="UP001177260"/>
    </source>
</evidence>
<keyword evidence="2" id="KW-1185">Reference proteome</keyword>
<reference evidence="1 2" key="1">
    <citation type="journal article" date="2023" name="ACS Omega">
        <title>Identification of the Neoaspergillic Acid Biosynthesis Gene Cluster by Establishing an In Vitro CRISPR-Ribonucleoprotein Genetic System in Aspergillus melleus.</title>
        <authorList>
            <person name="Yuan B."/>
            <person name="Grau M.F."/>
            <person name="Murata R.M."/>
            <person name="Torok T."/>
            <person name="Venkateswaran K."/>
            <person name="Stajich J.E."/>
            <person name="Wang C.C.C."/>
        </authorList>
    </citation>
    <scope>NUCLEOTIDE SEQUENCE [LARGE SCALE GENOMIC DNA]</scope>
    <source>
        <strain evidence="1 2">IMV 1140</strain>
    </source>
</reference>
<gene>
    <name evidence="1" type="ORF">N8T08_008223</name>
</gene>
<dbReference type="Proteomes" id="UP001177260">
    <property type="component" value="Unassembled WGS sequence"/>
</dbReference>
<proteinExistence type="predicted"/>